<dbReference type="AlphaFoldDB" id="A0A4R8USD5"/>
<feature type="transmembrane region" description="Helical" evidence="7">
    <location>
        <begin position="331"/>
        <end position="356"/>
    </location>
</feature>
<dbReference type="SUPFAM" id="SSF103473">
    <property type="entry name" value="MFS general substrate transporter"/>
    <property type="match status" value="1"/>
</dbReference>
<feature type="transmembrane region" description="Helical" evidence="7">
    <location>
        <begin position="144"/>
        <end position="162"/>
    </location>
</feature>
<evidence type="ECO:0000256" key="3">
    <source>
        <dbReference type="ARBA" id="ARBA00022475"/>
    </source>
</evidence>
<feature type="transmembrane region" description="Helical" evidence="7">
    <location>
        <begin position="276"/>
        <end position="293"/>
    </location>
</feature>
<dbReference type="RefSeq" id="WP_134503652.1">
    <property type="nucleotide sequence ID" value="NZ_SOEY01000028.1"/>
</dbReference>
<comment type="subcellular location">
    <subcellularLocation>
        <location evidence="1">Cell membrane</location>
        <topology evidence="1">Multi-pass membrane protein</topology>
    </subcellularLocation>
</comment>
<evidence type="ECO:0000256" key="2">
    <source>
        <dbReference type="ARBA" id="ARBA00022448"/>
    </source>
</evidence>
<dbReference type="GO" id="GO:0022857">
    <property type="term" value="F:transmembrane transporter activity"/>
    <property type="evidence" value="ECO:0007669"/>
    <property type="project" value="InterPro"/>
</dbReference>
<dbReference type="InterPro" id="IPR020846">
    <property type="entry name" value="MFS_dom"/>
</dbReference>
<dbReference type="InterPro" id="IPR050171">
    <property type="entry name" value="MFS_Transporters"/>
</dbReference>
<reference evidence="9 10" key="1">
    <citation type="submission" date="2019-03" db="EMBL/GenBank/DDBJ databases">
        <title>Genomics of glacier-inhabiting Cryobacterium strains.</title>
        <authorList>
            <person name="Liu Q."/>
            <person name="Xin Y.-H."/>
        </authorList>
    </citation>
    <scope>NUCLEOTIDE SEQUENCE [LARGE SCALE GENOMIC DNA]</scope>
    <source>
        <strain evidence="9 10">HLT2-23</strain>
    </source>
</reference>
<feature type="transmembrane region" description="Helical" evidence="7">
    <location>
        <begin position="240"/>
        <end position="256"/>
    </location>
</feature>
<keyword evidence="10" id="KW-1185">Reference proteome</keyword>
<feature type="transmembrane region" description="Helical" evidence="7">
    <location>
        <begin position="80"/>
        <end position="98"/>
    </location>
</feature>
<dbReference type="EMBL" id="SOEY01000028">
    <property type="protein sequence ID" value="TFB71132.1"/>
    <property type="molecule type" value="Genomic_DNA"/>
</dbReference>
<dbReference type="PROSITE" id="PS50850">
    <property type="entry name" value="MFS"/>
    <property type="match status" value="1"/>
</dbReference>
<proteinExistence type="predicted"/>
<keyword evidence="4 7" id="KW-0812">Transmembrane</keyword>
<organism evidence="9 10">
    <name type="scientific">Cryobacterium glaciale</name>
    <dbReference type="NCBI Taxonomy" id="1259145"/>
    <lineage>
        <taxon>Bacteria</taxon>
        <taxon>Bacillati</taxon>
        <taxon>Actinomycetota</taxon>
        <taxon>Actinomycetes</taxon>
        <taxon>Micrococcales</taxon>
        <taxon>Microbacteriaceae</taxon>
        <taxon>Cryobacterium</taxon>
    </lineage>
</organism>
<gene>
    <name evidence="9" type="ORF">E3O06_12130</name>
</gene>
<sequence>MSNTQRPLNLRSIALTAFLPTLLFSVGEGAIIPLIPLVANDLGATLAIAGVIAAMIMFGELVGDIPSGWIVARIGERTSMIYASLVTIGAVIICIVAPNPLVLGLGIFLIGIATAVFALARHAFMTSYVPLVYRARALSTLGGVFRAGWFVGPFLSAALIHLTGSTQAAFWVFIVCCVLAVTVLLLLPDPTRDLAAPSAGPEHAGSAAASASPVDAAPTDAAPPSTAAGLFQTIRAHRRVLVRLGTGAALVGAMRASRTVMLPLWAVSIGVSAPDTALIIGIAGGIDFVLFYVSGQIMDRFGRIWSAVPSMIGLGLGHVALAFTHDLPSNVGWFIGVAMFLSLANGIGSGLLMTLGADLAPQRHPAPFLGAWRFTADFGSAVAPLAVAGITALASVAIASGIIGVFGLFGAVLLGRYIPRFAPHRPRSLL</sequence>
<dbReference type="GO" id="GO:0005886">
    <property type="term" value="C:plasma membrane"/>
    <property type="evidence" value="ECO:0007669"/>
    <property type="project" value="UniProtKB-SubCell"/>
</dbReference>
<accession>A0A4R8USD5</accession>
<keyword evidence="3" id="KW-1003">Cell membrane</keyword>
<comment type="caution">
    <text evidence="9">The sequence shown here is derived from an EMBL/GenBank/DDBJ whole genome shotgun (WGS) entry which is preliminary data.</text>
</comment>
<evidence type="ECO:0000256" key="1">
    <source>
        <dbReference type="ARBA" id="ARBA00004651"/>
    </source>
</evidence>
<feature type="transmembrane region" description="Helical" evidence="7">
    <location>
        <begin position="396"/>
        <end position="418"/>
    </location>
</feature>
<feature type="transmembrane region" description="Helical" evidence="7">
    <location>
        <begin position="305"/>
        <end position="325"/>
    </location>
</feature>
<dbReference type="Pfam" id="PF07690">
    <property type="entry name" value="MFS_1"/>
    <property type="match status" value="1"/>
</dbReference>
<protein>
    <submittedName>
        <fullName evidence="9">MFS transporter</fullName>
    </submittedName>
</protein>
<keyword evidence="6 7" id="KW-0472">Membrane</keyword>
<feature type="transmembrane region" description="Helical" evidence="7">
    <location>
        <begin position="368"/>
        <end position="390"/>
    </location>
</feature>
<evidence type="ECO:0000256" key="7">
    <source>
        <dbReference type="SAM" id="Phobius"/>
    </source>
</evidence>
<feature type="transmembrane region" description="Helical" evidence="7">
    <location>
        <begin position="168"/>
        <end position="187"/>
    </location>
</feature>
<evidence type="ECO:0000256" key="5">
    <source>
        <dbReference type="ARBA" id="ARBA00022989"/>
    </source>
</evidence>
<name>A0A4R8USD5_9MICO</name>
<dbReference type="PANTHER" id="PTHR23517:SF3">
    <property type="entry name" value="INTEGRAL MEMBRANE TRANSPORT PROTEIN"/>
    <property type="match status" value="1"/>
</dbReference>
<evidence type="ECO:0000256" key="4">
    <source>
        <dbReference type="ARBA" id="ARBA00022692"/>
    </source>
</evidence>
<keyword evidence="5 7" id="KW-1133">Transmembrane helix</keyword>
<dbReference type="InterPro" id="IPR011701">
    <property type="entry name" value="MFS"/>
</dbReference>
<dbReference type="Proteomes" id="UP000298173">
    <property type="component" value="Unassembled WGS sequence"/>
</dbReference>
<dbReference type="Gene3D" id="1.20.1250.20">
    <property type="entry name" value="MFS general substrate transporter like domains"/>
    <property type="match status" value="2"/>
</dbReference>
<feature type="transmembrane region" description="Helical" evidence="7">
    <location>
        <begin position="104"/>
        <end position="124"/>
    </location>
</feature>
<dbReference type="InterPro" id="IPR036259">
    <property type="entry name" value="MFS_trans_sf"/>
</dbReference>
<feature type="domain" description="Major facilitator superfamily (MFS) profile" evidence="8">
    <location>
        <begin position="13"/>
        <end position="422"/>
    </location>
</feature>
<evidence type="ECO:0000313" key="9">
    <source>
        <dbReference type="EMBL" id="TFB71132.1"/>
    </source>
</evidence>
<evidence type="ECO:0000256" key="6">
    <source>
        <dbReference type="ARBA" id="ARBA00023136"/>
    </source>
</evidence>
<dbReference type="OrthoDB" id="3285241at2"/>
<keyword evidence="2" id="KW-0813">Transport</keyword>
<evidence type="ECO:0000259" key="8">
    <source>
        <dbReference type="PROSITE" id="PS50850"/>
    </source>
</evidence>
<evidence type="ECO:0000313" key="10">
    <source>
        <dbReference type="Proteomes" id="UP000298173"/>
    </source>
</evidence>
<dbReference type="PANTHER" id="PTHR23517">
    <property type="entry name" value="RESISTANCE PROTEIN MDTM, PUTATIVE-RELATED-RELATED"/>
    <property type="match status" value="1"/>
</dbReference>